<dbReference type="Proteomes" id="UP000017048">
    <property type="component" value="Unassembled WGS sequence"/>
</dbReference>
<accession>U5EII4</accession>
<evidence type="ECO:0000259" key="3">
    <source>
        <dbReference type="Pfam" id="PF00294"/>
    </source>
</evidence>
<keyword evidence="2" id="KW-0418">Kinase</keyword>
<evidence type="ECO:0000256" key="1">
    <source>
        <dbReference type="ARBA" id="ARBA00022679"/>
    </source>
</evidence>
<dbReference type="AlphaFoldDB" id="U5EII4"/>
<evidence type="ECO:0000313" key="5">
    <source>
        <dbReference type="Proteomes" id="UP000017048"/>
    </source>
</evidence>
<feature type="domain" description="Carbohydrate kinase PfkB" evidence="3">
    <location>
        <begin position="181"/>
        <end position="465"/>
    </location>
</feature>
<dbReference type="OrthoDB" id="4554146at2"/>
<dbReference type="PANTHER" id="PTHR10584">
    <property type="entry name" value="SUGAR KINASE"/>
    <property type="match status" value="1"/>
</dbReference>
<evidence type="ECO:0000256" key="2">
    <source>
        <dbReference type="ARBA" id="ARBA00022777"/>
    </source>
</evidence>
<keyword evidence="1" id="KW-0808">Transferase</keyword>
<keyword evidence="5" id="KW-1185">Reference proteome</keyword>
<dbReference type="STRING" id="1824.SAMN05444423_102483"/>
<reference evidence="4 5" key="1">
    <citation type="journal article" date="2014" name="BMC Genomics">
        <title>Genome based analysis of type-I polyketide synthase and nonribosomal peptide synthetase gene clusters in seven strains of five representative Nocardia species.</title>
        <authorList>
            <person name="Komaki H."/>
            <person name="Ichikawa N."/>
            <person name="Hosoyama A."/>
            <person name="Takahashi-Nakaguchi A."/>
            <person name="Matsuzawa T."/>
            <person name="Suzuki K."/>
            <person name="Fujita N."/>
            <person name="Gonoi T."/>
        </authorList>
    </citation>
    <scope>NUCLEOTIDE SEQUENCE [LARGE SCALE GENOMIC DNA]</scope>
    <source>
        <strain evidence="4 5">NBRC 15531</strain>
    </source>
</reference>
<comment type="caution">
    <text evidence="4">The sequence shown here is derived from an EMBL/GenBank/DDBJ whole genome shotgun (WGS) entry which is preliminary data.</text>
</comment>
<dbReference type="InterPro" id="IPR011611">
    <property type="entry name" value="PfkB_dom"/>
</dbReference>
<dbReference type="eggNOG" id="COG0524">
    <property type="taxonomic scope" value="Bacteria"/>
</dbReference>
<name>U5EII4_NOCAS</name>
<dbReference type="PANTHER" id="PTHR10584:SF166">
    <property type="entry name" value="RIBOKINASE"/>
    <property type="match status" value="1"/>
</dbReference>
<dbReference type="Gene3D" id="3.40.1190.20">
    <property type="match status" value="1"/>
</dbReference>
<evidence type="ECO:0000313" key="4">
    <source>
        <dbReference type="EMBL" id="GAD86138.1"/>
    </source>
</evidence>
<dbReference type="GO" id="GO:0016301">
    <property type="term" value="F:kinase activity"/>
    <property type="evidence" value="ECO:0007669"/>
    <property type="project" value="UniProtKB-KW"/>
</dbReference>
<dbReference type="SUPFAM" id="SSF53613">
    <property type="entry name" value="Ribokinase-like"/>
    <property type="match status" value="1"/>
</dbReference>
<organism evidence="4 5">
    <name type="scientific">Nocardia asteroides NBRC 15531</name>
    <dbReference type="NCBI Taxonomy" id="1110697"/>
    <lineage>
        <taxon>Bacteria</taxon>
        <taxon>Bacillati</taxon>
        <taxon>Actinomycetota</taxon>
        <taxon>Actinomycetes</taxon>
        <taxon>Mycobacteriales</taxon>
        <taxon>Nocardiaceae</taxon>
        <taxon>Nocardia</taxon>
    </lineage>
</organism>
<dbReference type="EMBL" id="BAFO02000032">
    <property type="protein sequence ID" value="GAD86138.1"/>
    <property type="molecule type" value="Genomic_DNA"/>
</dbReference>
<protein>
    <recommendedName>
        <fullName evidence="3">Carbohydrate kinase PfkB domain-containing protein</fullName>
    </recommendedName>
</protein>
<gene>
    <name evidence="4" type="ORF">NCAST_32_06250</name>
</gene>
<sequence length="495" mass="52322">MVPQDARVAAIRSILTRLGKYSGLSAERLRHTEIDAAPLLELLPVRRHARRAGVSAEASILPVVREVAQWLPPTDRLIVDAALSLGLFRDRPGVGIDVERLYADNLGERREALTEQWVALHTLLDVDPVPEAPTVKRLRTVAEHGAFTALAGLLATDSGYPMAGPATGHPAETAPAPRGVVTVVGDAVIDHLYRVDAFPAADSAANGSFIGHPGGKGLNRAVAAARLGIDVHLVSAVGGDEYGRRILEFIESERVHLDLIKVVPFAPSLVTAVVLTPSGESRMIGCRDSRVQLQDEDVHRAELQNALAASDVVILSFEQPPAIIEQVLAVVSRMHPKPPVIVCPTPSMAVPQSLYQHLGAVDYLVGTAAELAALLPDVPAESAADIARLLRGLGVGTVCTVENFRCTVAADTVDTVVDHFPQVLKASVGAAAAFTGALAYRIVTARSPLGAADYVWATAAMIPTQKLGAVAASMPSVDEIDRIVRLYAPPVVGRG</sequence>
<dbReference type="InterPro" id="IPR029056">
    <property type="entry name" value="Ribokinase-like"/>
</dbReference>
<dbReference type="Pfam" id="PF00294">
    <property type="entry name" value="PfkB"/>
    <property type="match status" value="1"/>
</dbReference>
<proteinExistence type="predicted"/>